<comment type="similarity">
    <text evidence="1">Belongs to the SCO1/2 family.</text>
</comment>
<feature type="binding site" evidence="3">
    <location>
        <position position="56"/>
    </location>
    <ligand>
        <name>Cu cation</name>
        <dbReference type="ChEBI" id="CHEBI:23378"/>
    </ligand>
</feature>
<evidence type="ECO:0000313" key="7">
    <source>
        <dbReference type="Proteomes" id="UP000235015"/>
    </source>
</evidence>
<dbReference type="InterPro" id="IPR013766">
    <property type="entry name" value="Thioredoxin_domain"/>
</dbReference>
<comment type="caution">
    <text evidence="6">The sequence shown here is derived from an EMBL/GenBank/DDBJ whole genome shotgun (WGS) entry which is preliminary data.</text>
</comment>
<accession>A0A2N6CWU0</accession>
<dbReference type="PANTHER" id="PTHR12151">
    <property type="entry name" value="ELECTRON TRANSPORT PROTIN SCO1/SENC FAMILY MEMBER"/>
    <property type="match status" value="1"/>
</dbReference>
<dbReference type="Gene3D" id="3.40.30.10">
    <property type="entry name" value="Glutaredoxin"/>
    <property type="match status" value="1"/>
</dbReference>
<evidence type="ECO:0000256" key="2">
    <source>
        <dbReference type="ARBA" id="ARBA00023008"/>
    </source>
</evidence>
<dbReference type="PROSITE" id="PS51352">
    <property type="entry name" value="THIOREDOXIN_2"/>
    <property type="match status" value="1"/>
</dbReference>
<dbReference type="InterPro" id="IPR003782">
    <property type="entry name" value="SCO1/SenC"/>
</dbReference>
<evidence type="ECO:0000256" key="1">
    <source>
        <dbReference type="ARBA" id="ARBA00010996"/>
    </source>
</evidence>
<keyword evidence="3" id="KW-0479">Metal-binding</keyword>
<evidence type="ECO:0000256" key="3">
    <source>
        <dbReference type="PIRSR" id="PIRSR603782-1"/>
    </source>
</evidence>
<evidence type="ECO:0000256" key="4">
    <source>
        <dbReference type="PIRSR" id="PIRSR603782-2"/>
    </source>
</evidence>
<dbReference type="CDD" id="cd02968">
    <property type="entry name" value="SCO"/>
    <property type="match status" value="1"/>
</dbReference>
<dbReference type="AlphaFoldDB" id="A0A2N6CWU0"/>
<feature type="binding site" evidence="3">
    <location>
        <position position="145"/>
    </location>
    <ligand>
        <name>Cu cation</name>
        <dbReference type="ChEBI" id="CHEBI:23378"/>
    </ligand>
</feature>
<sequence>MRRSIKYSFIALLLITGGTAFGSGGDFSLTAHNGKPYSLADSRGNIVILSFGYSFCPDICPTALATISSALDSIGDAAQQVDPLFISVDPDRDTPEFLSKYTQYFHPRLIGLTGDAEDIAEIAGRYHARFKFVGKGETPNYTIDHTASLYVIDREGKLMTVLPHGLPPQALAESLMNAINQPSE</sequence>
<dbReference type="GO" id="GO:0046872">
    <property type="term" value="F:metal ion binding"/>
    <property type="evidence" value="ECO:0007669"/>
    <property type="project" value="UniProtKB-KW"/>
</dbReference>
<protein>
    <submittedName>
        <fullName evidence="6">SCO family protein</fullName>
    </submittedName>
</protein>
<dbReference type="STRING" id="1111735.GCA_000428045_03770"/>
<name>A0A2N6CWU0_9GAMM</name>
<dbReference type="Pfam" id="PF02630">
    <property type="entry name" value="SCO1-SenC"/>
    <property type="match status" value="1"/>
</dbReference>
<feature type="domain" description="Thioredoxin" evidence="5">
    <location>
        <begin position="18"/>
        <end position="181"/>
    </location>
</feature>
<evidence type="ECO:0000313" key="6">
    <source>
        <dbReference type="EMBL" id="PLX61745.1"/>
    </source>
</evidence>
<dbReference type="RefSeq" id="WP_273439061.1">
    <property type="nucleotide sequence ID" value="NZ_PKUN01000010.1"/>
</dbReference>
<dbReference type="PANTHER" id="PTHR12151:SF25">
    <property type="entry name" value="LINALOOL DEHYDRATASE_ISOMERASE DOMAIN-CONTAINING PROTEIN"/>
    <property type="match status" value="1"/>
</dbReference>
<keyword evidence="4" id="KW-1015">Disulfide bond</keyword>
<dbReference type="InterPro" id="IPR036249">
    <property type="entry name" value="Thioredoxin-like_sf"/>
</dbReference>
<dbReference type="Proteomes" id="UP000235015">
    <property type="component" value="Unassembled WGS sequence"/>
</dbReference>
<reference evidence="6 7" key="1">
    <citation type="submission" date="2017-11" db="EMBL/GenBank/DDBJ databases">
        <title>Genome-resolved metagenomics identifies genetic mobility, metabolic interactions, and unexpected diversity in perchlorate-reducing communities.</title>
        <authorList>
            <person name="Barnum T.P."/>
            <person name="Figueroa I.A."/>
            <person name="Carlstrom C.I."/>
            <person name="Lucas L.N."/>
            <person name="Engelbrektson A.L."/>
            <person name="Coates J.D."/>
        </authorList>
    </citation>
    <scope>NUCLEOTIDE SEQUENCE [LARGE SCALE GENOMIC DNA]</scope>
    <source>
        <strain evidence="6">BM301</strain>
    </source>
</reference>
<keyword evidence="2 3" id="KW-0186">Copper</keyword>
<evidence type="ECO:0000259" key="5">
    <source>
        <dbReference type="PROSITE" id="PS51352"/>
    </source>
</evidence>
<dbReference type="SUPFAM" id="SSF52833">
    <property type="entry name" value="Thioredoxin-like"/>
    <property type="match status" value="1"/>
</dbReference>
<dbReference type="FunFam" id="3.40.30.10:FF:000013">
    <property type="entry name" value="Blast:Protein SCO1 homolog, mitochondrial"/>
    <property type="match status" value="1"/>
</dbReference>
<gene>
    <name evidence="6" type="ORF">C0630_09405</name>
</gene>
<organism evidence="6 7">
    <name type="scientific">Sedimenticola selenatireducens</name>
    <dbReference type="NCBI Taxonomy" id="191960"/>
    <lineage>
        <taxon>Bacteria</taxon>
        <taxon>Pseudomonadati</taxon>
        <taxon>Pseudomonadota</taxon>
        <taxon>Gammaproteobacteria</taxon>
        <taxon>Chromatiales</taxon>
        <taxon>Sedimenticolaceae</taxon>
        <taxon>Sedimenticola</taxon>
    </lineage>
</organism>
<dbReference type="EMBL" id="PKUN01000010">
    <property type="protein sequence ID" value="PLX61745.1"/>
    <property type="molecule type" value="Genomic_DNA"/>
</dbReference>
<feature type="binding site" evidence="3">
    <location>
        <position position="60"/>
    </location>
    <ligand>
        <name>Cu cation</name>
        <dbReference type="ChEBI" id="CHEBI:23378"/>
    </ligand>
</feature>
<feature type="disulfide bond" description="Redox-active" evidence="4">
    <location>
        <begin position="56"/>
        <end position="60"/>
    </location>
</feature>
<proteinExistence type="inferred from homology"/>